<evidence type="ECO:0000256" key="1">
    <source>
        <dbReference type="SAM" id="SignalP"/>
    </source>
</evidence>
<proteinExistence type="predicted"/>
<gene>
    <name evidence="2" type="ORF">RRG08_016979</name>
</gene>
<reference evidence="2" key="1">
    <citation type="journal article" date="2023" name="G3 (Bethesda)">
        <title>A reference genome for the long-term kleptoplast-retaining sea slug Elysia crispata morphotype clarki.</title>
        <authorList>
            <person name="Eastman K.E."/>
            <person name="Pendleton A.L."/>
            <person name="Shaikh M.A."/>
            <person name="Suttiyut T."/>
            <person name="Ogas R."/>
            <person name="Tomko P."/>
            <person name="Gavelis G."/>
            <person name="Widhalm J.R."/>
            <person name="Wisecaver J.H."/>
        </authorList>
    </citation>
    <scope>NUCLEOTIDE SEQUENCE</scope>
    <source>
        <strain evidence="2">ECLA1</strain>
    </source>
</reference>
<organism evidence="2 3">
    <name type="scientific">Elysia crispata</name>
    <name type="common">lettuce slug</name>
    <dbReference type="NCBI Taxonomy" id="231223"/>
    <lineage>
        <taxon>Eukaryota</taxon>
        <taxon>Metazoa</taxon>
        <taxon>Spiralia</taxon>
        <taxon>Lophotrochozoa</taxon>
        <taxon>Mollusca</taxon>
        <taxon>Gastropoda</taxon>
        <taxon>Heterobranchia</taxon>
        <taxon>Euthyneura</taxon>
        <taxon>Panpulmonata</taxon>
        <taxon>Sacoglossa</taxon>
        <taxon>Placobranchoidea</taxon>
        <taxon>Plakobranchidae</taxon>
        <taxon>Elysia</taxon>
    </lineage>
</organism>
<comment type="caution">
    <text evidence="2">The sequence shown here is derived from an EMBL/GenBank/DDBJ whole genome shotgun (WGS) entry which is preliminary data.</text>
</comment>
<keyword evidence="3" id="KW-1185">Reference proteome</keyword>
<evidence type="ECO:0000313" key="3">
    <source>
        <dbReference type="Proteomes" id="UP001283361"/>
    </source>
</evidence>
<evidence type="ECO:0000313" key="2">
    <source>
        <dbReference type="EMBL" id="KAK3726670.1"/>
    </source>
</evidence>
<sequence length="262" mass="30050">MTAGGCVVRSVWLAMAILAWTQSHTVTGFQSLDSPLRNHSPRLAELLRIASRLNQQNLARQKRLAQINDPVNIDVDSAQSPERFLNRKTRNVHGSSKSVEPRLERKRRGASWDLMYNNYKIFHTELSSFISQFFGRVKPGSPPELQYMRIVPDILPLDDPDFTYQDEDKVVDRIFTIMKFMARILRGARQYVQDSSLNWFDSQKEQLRLFASLITMSLAHVRLADDTEFFNPVDAGVGDINLGFLEYRPITVAHLEELLAVI</sequence>
<name>A0AAE0XYU3_9GAST</name>
<dbReference type="AlphaFoldDB" id="A0AAE0XYU3"/>
<dbReference type="EMBL" id="JAWDGP010007289">
    <property type="protein sequence ID" value="KAK3726670.1"/>
    <property type="molecule type" value="Genomic_DNA"/>
</dbReference>
<feature type="signal peptide" evidence="1">
    <location>
        <begin position="1"/>
        <end position="28"/>
    </location>
</feature>
<keyword evidence="1" id="KW-0732">Signal</keyword>
<feature type="chain" id="PRO_5042280814" evidence="1">
    <location>
        <begin position="29"/>
        <end position="262"/>
    </location>
</feature>
<protein>
    <submittedName>
        <fullName evidence="2">Uncharacterized protein</fullName>
    </submittedName>
</protein>
<dbReference type="Proteomes" id="UP001283361">
    <property type="component" value="Unassembled WGS sequence"/>
</dbReference>
<accession>A0AAE0XYU3</accession>